<keyword evidence="16" id="KW-0594">Phospholipid biosynthesis</keyword>
<evidence type="ECO:0000256" key="2">
    <source>
        <dbReference type="ARBA" id="ARBA00004443"/>
    </source>
</evidence>
<dbReference type="InterPro" id="IPR015222">
    <property type="entry name" value="Tam41"/>
</dbReference>
<keyword evidence="21" id="KW-1185">Reference proteome</keyword>
<evidence type="ECO:0000256" key="14">
    <source>
        <dbReference type="ARBA" id="ARBA00023128"/>
    </source>
</evidence>
<keyword evidence="14" id="KW-0496">Mitochondrion</keyword>
<evidence type="ECO:0000313" key="20">
    <source>
        <dbReference type="EMBL" id="KAB5593670.1"/>
    </source>
</evidence>
<gene>
    <name evidence="20" type="ORF">CTheo_2853</name>
</gene>
<dbReference type="PANTHER" id="PTHR13619">
    <property type="entry name" value="PHOSPHATIDATE CYTIDYLYLTRANSFERASE, MITOCHONDRIAL"/>
    <property type="match status" value="1"/>
</dbReference>
<keyword evidence="9" id="KW-0808">Transferase</keyword>
<evidence type="ECO:0000256" key="5">
    <source>
        <dbReference type="ARBA" id="ARBA00005458"/>
    </source>
</evidence>
<feature type="region of interest" description="Disordered" evidence="19">
    <location>
        <begin position="25"/>
        <end position="79"/>
    </location>
</feature>
<evidence type="ECO:0000256" key="11">
    <source>
        <dbReference type="ARBA" id="ARBA00022792"/>
    </source>
</evidence>
<evidence type="ECO:0000256" key="3">
    <source>
        <dbReference type="ARBA" id="ARBA00005119"/>
    </source>
</evidence>
<keyword evidence="12" id="KW-0460">Magnesium</keyword>
<evidence type="ECO:0000256" key="7">
    <source>
        <dbReference type="ARBA" id="ARBA00018337"/>
    </source>
</evidence>
<evidence type="ECO:0000256" key="6">
    <source>
        <dbReference type="ARBA" id="ARBA00012487"/>
    </source>
</evidence>
<feature type="compositionally biased region" description="Low complexity" evidence="19">
    <location>
        <begin position="45"/>
        <end position="64"/>
    </location>
</feature>
<comment type="cofactor">
    <cofactor evidence="1">
        <name>Mg(2+)</name>
        <dbReference type="ChEBI" id="CHEBI:18420"/>
    </cofactor>
</comment>
<evidence type="ECO:0000256" key="15">
    <source>
        <dbReference type="ARBA" id="ARBA00023136"/>
    </source>
</evidence>
<dbReference type="AlphaFoldDB" id="A0A5N5QPI0"/>
<comment type="pathway">
    <text evidence="3">Phospholipid metabolism; CDP-diacylglycerol biosynthesis; CDP-diacylglycerol from sn-glycerol 3-phosphate: step 3/3.</text>
</comment>
<comment type="similarity">
    <text evidence="5">Belongs to the TAM41 family.</text>
</comment>
<dbReference type="GO" id="GO:0016024">
    <property type="term" value="P:CDP-diacylglycerol biosynthetic process"/>
    <property type="evidence" value="ECO:0007669"/>
    <property type="project" value="UniProtKB-UniPathway"/>
</dbReference>
<dbReference type="PANTHER" id="PTHR13619:SF0">
    <property type="entry name" value="PHOSPHATIDATE CYTIDYLYLTRANSFERASE, MITOCHONDRIAL"/>
    <property type="match status" value="1"/>
</dbReference>
<evidence type="ECO:0000256" key="10">
    <source>
        <dbReference type="ARBA" id="ARBA00022695"/>
    </source>
</evidence>
<dbReference type="PIRSF" id="PIRSF028840">
    <property type="entry name" value="Mmp37"/>
    <property type="match status" value="1"/>
</dbReference>
<sequence>MLVAPTRSARTTFASQTRTLSCSAVVHKPHFESHSSQPPPPYVPQSPSQLPGSPTPRRSRLSSPAPRPTPPMQLGMRIPALPPQFGRNQVLAVPDRTRALLEEIVAGFDAPIRYAFAYGSGVFGQDGYKDTDRPQLDFIFAVTHADHFHSINMHQNPKHYALAPRLLGSDFVARVQALAPGLWFNPYVKVKDGVTIKYGVTTVDNLCADLLGWKSLYIAGRMHKPIRIIKDDPRVRLTQQVNLTSAVRAALLTLPERFNERELFERISGISYTGDPRMSFAENPNKVRNIVNAQQAQFRELYHRLVVGLPGVHWSGEKVEQDASPQARALLLRKLPSNLRTRIDTHYQSLAPEAAPSSPSSPTREENVFWQRVGAAPDLSEAMQTEMQAIIKGPATIQGAKGLVSAGPLKSLRYVGDKLGKWWNSKSS</sequence>
<evidence type="ECO:0000256" key="8">
    <source>
        <dbReference type="ARBA" id="ARBA00022516"/>
    </source>
</evidence>
<keyword evidence="11" id="KW-0999">Mitochondrion inner membrane</keyword>
<evidence type="ECO:0000256" key="9">
    <source>
        <dbReference type="ARBA" id="ARBA00022679"/>
    </source>
</evidence>
<proteinExistence type="inferred from homology"/>
<keyword evidence="8" id="KW-0444">Lipid biosynthesis</keyword>
<evidence type="ECO:0000256" key="16">
    <source>
        <dbReference type="ARBA" id="ARBA00023209"/>
    </source>
</evidence>
<evidence type="ECO:0000256" key="12">
    <source>
        <dbReference type="ARBA" id="ARBA00022842"/>
    </source>
</evidence>
<accession>A0A5N5QPI0</accession>
<comment type="caution">
    <text evidence="20">The sequence shown here is derived from an EMBL/GenBank/DDBJ whole genome shotgun (WGS) entry which is preliminary data.</text>
</comment>
<evidence type="ECO:0000256" key="13">
    <source>
        <dbReference type="ARBA" id="ARBA00023098"/>
    </source>
</evidence>
<dbReference type="GO" id="GO:0005743">
    <property type="term" value="C:mitochondrial inner membrane"/>
    <property type="evidence" value="ECO:0007669"/>
    <property type="project" value="UniProtKB-SubCell"/>
</dbReference>
<dbReference type="GO" id="GO:0004605">
    <property type="term" value="F:phosphatidate cytidylyltransferase activity"/>
    <property type="evidence" value="ECO:0007669"/>
    <property type="project" value="UniProtKB-EC"/>
</dbReference>
<evidence type="ECO:0000256" key="4">
    <source>
        <dbReference type="ARBA" id="ARBA00005189"/>
    </source>
</evidence>
<keyword evidence="15" id="KW-0472">Membrane</keyword>
<name>A0A5N5QPI0_9AGAM</name>
<keyword evidence="10" id="KW-0548">Nucleotidyltransferase</keyword>
<keyword evidence="17" id="KW-1208">Phospholipid metabolism</keyword>
<reference evidence="20 21" key="1">
    <citation type="journal article" date="2019" name="Fungal Biol. Biotechnol.">
        <title>Draft genome sequence of fastidious pathogen Ceratobasidium theobromae, which causes vascular-streak dieback in Theobroma cacao.</title>
        <authorList>
            <person name="Ali S.S."/>
            <person name="Asman A."/>
            <person name="Shao J."/>
            <person name="Firmansyah A.P."/>
            <person name="Susilo A.W."/>
            <person name="Rosmana A."/>
            <person name="McMahon P."/>
            <person name="Junaid M."/>
            <person name="Guest D."/>
            <person name="Kheng T.Y."/>
            <person name="Meinhardt L.W."/>
            <person name="Bailey B.A."/>
        </authorList>
    </citation>
    <scope>NUCLEOTIDE SEQUENCE [LARGE SCALE GENOMIC DNA]</scope>
    <source>
        <strain evidence="20 21">CT2</strain>
    </source>
</reference>
<dbReference type="OrthoDB" id="341477at2759"/>
<evidence type="ECO:0000256" key="1">
    <source>
        <dbReference type="ARBA" id="ARBA00001946"/>
    </source>
</evidence>
<dbReference type="Proteomes" id="UP000383932">
    <property type="component" value="Unassembled WGS sequence"/>
</dbReference>
<protein>
    <recommendedName>
        <fullName evidence="7">Phosphatidate cytidylyltransferase, mitochondrial</fullName>
        <ecNumber evidence="6">2.7.7.41</ecNumber>
    </recommendedName>
    <alternativeName>
        <fullName evidence="18">CDP-diacylglycerol synthase</fullName>
    </alternativeName>
</protein>
<dbReference type="EMBL" id="SSOP01000032">
    <property type="protein sequence ID" value="KAB5593670.1"/>
    <property type="molecule type" value="Genomic_DNA"/>
</dbReference>
<comment type="subcellular location">
    <subcellularLocation>
        <location evidence="2">Mitochondrion inner membrane</location>
        <topology evidence="2">Peripheral membrane protein</topology>
        <orientation evidence="2">Matrix side</orientation>
    </subcellularLocation>
</comment>
<dbReference type="Pfam" id="PF09139">
    <property type="entry name" value="Tam41_Mmp37"/>
    <property type="match status" value="1"/>
</dbReference>
<evidence type="ECO:0000256" key="17">
    <source>
        <dbReference type="ARBA" id="ARBA00023264"/>
    </source>
</evidence>
<evidence type="ECO:0000256" key="19">
    <source>
        <dbReference type="SAM" id="MobiDB-lite"/>
    </source>
</evidence>
<keyword evidence="13" id="KW-0443">Lipid metabolism</keyword>
<evidence type="ECO:0000256" key="18">
    <source>
        <dbReference type="ARBA" id="ARBA00029893"/>
    </source>
</evidence>
<dbReference type="UniPathway" id="UPA00557">
    <property type="reaction ID" value="UER00614"/>
</dbReference>
<dbReference type="EC" id="2.7.7.41" evidence="6"/>
<evidence type="ECO:0000313" key="21">
    <source>
        <dbReference type="Proteomes" id="UP000383932"/>
    </source>
</evidence>
<organism evidence="20 21">
    <name type="scientific">Ceratobasidium theobromae</name>
    <dbReference type="NCBI Taxonomy" id="1582974"/>
    <lineage>
        <taxon>Eukaryota</taxon>
        <taxon>Fungi</taxon>
        <taxon>Dikarya</taxon>
        <taxon>Basidiomycota</taxon>
        <taxon>Agaricomycotina</taxon>
        <taxon>Agaricomycetes</taxon>
        <taxon>Cantharellales</taxon>
        <taxon>Ceratobasidiaceae</taxon>
        <taxon>Ceratobasidium</taxon>
    </lineage>
</organism>
<dbReference type="GO" id="GO:0032049">
    <property type="term" value="P:cardiolipin biosynthetic process"/>
    <property type="evidence" value="ECO:0007669"/>
    <property type="project" value="InterPro"/>
</dbReference>
<comment type="pathway">
    <text evidence="4">Lipid metabolism.</text>
</comment>